<keyword evidence="3" id="KW-1185">Reference proteome</keyword>
<feature type="domain" description="Dienelactone hydrolase" evidence="1">
    <location>
        <begin position="7"/>
        <end position="193"/>
    </location>
</feature>
<dbReference type="GO" id="GO:0016787">
    <property type="term" value="F:hydrolase activity"/>
    <property type="evidence" value="ECO:0007669"/>
    <property type="project" value="UniProtKB-KW"/>
</dbReference>
<dbReference type="Pfam" id="PF01738">
    <property type="entry name" value="DLH"/>
    <property type="match status" value="1"/>
</dbReference>
<dbReference type="EMBL" id="VIVQ01000002">
    <property type="protein sequence ID" value="TWE10202.1"/>
    <property type="molecule type" value="Genomic_DNA"/>
</dbReference>
<evidence type="ECO:0000259" key="1">
    <source>
        <dbReference type="Pfam" id="PF01738"/>
    </source>
</evidence>
<comment type="caution">
    <text evidence="2">The sequence shown here is derived from an EMBL/GenBank/DDBJ whole genome shotgun (WGS) entry which is preliminary data.</text>
</comment>
<keyword evidence="2" id="KW-0378">Hydrolase</keyword>
<sequence>MTTHEHPTDATTIVLLHSALGLRPAIGRFADQLRGHGHRVVTPDYYDGNVFDANGPGLAYRDDVGAPTLLKIVREQLTDVPENAVLAGFSLGAAFAQRLATDRPEARAVILLHSLGAPRGPWPGQPVQLHRYAADPFVDEANVSALGEAVRASGASFEDFVTPGSGHLFTDTDLPGGDQAATDRAVERIAALLGN</sequence>
<gene>
    <name evidence="2" type="ORF">BKA23_2555</name>
</gene>
<dbReference type="InterPro" id="IPR002925">
    <property type="entry name" value="Dienelactn_hydro"/>
</dbReference>
<accession>A0A561E3L3</accession>
<dbReference type="AlphaFoldDB" id="A0A561E3L3"/>
<dbReference type="Proteomes" id="UP000318297">
    <property type="component" value="Unassembled WGS sequence"/>
</dbReference>
<dbReference type="RefSeq" id="WP_145228986.1">
    <property type="nucleotide sequence ID" value="NZ_VIVQ01000002.1"/>
</dbReference>
<dbReference type="InterPro" id="IPR029058">
    <property type="entry name" value="AB_hydrolase_fold"/>
</dbReference>
<evidence type="ECO:0000313" key="3">
    <source>
        <dbReference type="Proteomes" id="UP000318297"/>
    </source>
</evidence>
<dbReference type="PANTHER" id="PTHR46623">
    <property type="entry name" value="CARBOXYMETHYLENEBUTENOLIDASE-RELATED"/>
    <property type="match status" value="1"/>
</dbReference>
<dbReference type="PANTHER" id="PTHR46623:SF6">
    <property type="entry name" value="ALPHA_BETA-HYDROLASES SUPERFAMILY PROTEIN"/>
    <property type="match status" value="1"/>
</dbReference>
<organism evidence="2 3">
    <name type="scientific">Rudaeicoccus suwonensis</name>
    <dbReference type="NCBI Taxonomy" id="657409"/>
    <lineage>
        <taxon>Bacteria</taxon>
        <taxon>Bacillati</taxon>
        <taxon>Actinomycetota</taxon>
        <taxon>Actinomycetes</taxon>
        <taxon>Micrococcales</taxon>
        <taxon>Dermacoccaceae</taxon>
        <taxon>Rudaeicoccus</taxon>
    </lineage>
</organism>
<name>A0A561E3L3_9MICO</name>
<dbReference type="OrthoDB" id="2834584at2"/>
<protein>
    <submittedName>
        <fullName evidence="2">Dienelactone hydrolase</fullName>
    </submittedName>
</protein>
<dbReference type="Gene3D" id="3.40.50.1820">
    <property type="entry name" value="alpha/beta hydrolase"/>
    <property type="match status" value="1"/>
</dbReference>
<evidence type="ECO:0000313" key="2">
    <source>
        <dbReference type="EMBL" id="TWE10202.1"/>
    </source>
</evidence>
<dbReference type="SUPFAM" id="SSF53474">
    <property type="entry name" value="alpha/beta-Hydrolases"/>
    <property type="match status" value="1"/>
</dbReference>
<reference evidence="2 3" key="1">
    <citation type="submission" date="2019-06" db="EMBL/GenBank/DDBJ databases">
        <title>Sequencing the genomes of 1000 actinobacteria strains.</title>
        <authorList>
            <person name="Klenk H.-P."/>
        </authorList>
    </citation>
    <scope>NUCLEOTIDE SEQUENCE [LARGE SCALE GENOMIC DNA]</scope>
    <source>
        <strain evidence="2 3">DSM 19560</strain>
    </source>
</reference>
<proteinExistence type="predicted"/>
<dbReference type="InterPro" id="IPR051049">
    <property type="entry name" value="Dienelactone_hydrolase-like"/>
</dbReference>